<feature type="transmembrane region" description="Helical" evidence="12">
    <location>
        <begin position="13"/>
        <end position="33"/>
    </location>
</feature>
<reference evidence="13 14" key="1">
    <citation type="submission" date="2020-09" db="EMBL/GenBank/DDBJ databases">
        <title>Characterization of Treponema spp. from bovine digital dermatitis in Korea.</title>
        <authorList>
            <person name="Espiritu H.M."/>
            <person name="Cho Y.I."/>
            <person name="Mamuad L."/>
        </authorList>
    </citation>
    <scope>NUCLEOTIDE SEQUENCE [LARGE SCALE GENOMIC DNA]</scope>
    <source>
        <strain evidence="13 14">KS1</strain>
    </source>
</reference>
<keyword evidence="7" id="KW-0653">Protein transport</keyword>
<dbReference type="AlphaFoldDB" id="A0A7S6WN22"/>
<evidence type="ECO:0000256" key="12">
    <source>
        <dbReference type="SAM" id="Phobius"/>
    </source>
</evidence>
<organism evidence="13 14">
    <name type="scientific">Treponema pedis</name>
    <dbReference type="NCBI Taxonomy" id="409322"/>
    <lineage>
        <taxon>Bacteria</taxon>
        <taxon>Pseudomonadati</taxon>
        <taxon>Spirochaetota</taxon>
        <taxon>Spirochaetia</taxon>
        <taxon>Spirochaetales</taxon>
        <taxon>Treponemataceae</taxon>
        <taxon>Treponema</taxon>
    </lineage>
</organism>
<dbReference type="EMBL" id="CP061839">
    <property type="protein sequence ID" value="QOW60116.1"/>
    <property type="molecule type" value="Genomic_DNA"/>
</dbReference>
<proteinExistence type="inferred from homology"/>
<comment type="subcellular location">
    <subcellularLocation>
        <location evidence="1">Cell membrane</location>
        <topology evidence="1">Single-pass membrane protein</topology>
    </subcellularLocation>
</comment>
<dbReference type="Proteomes" id="UP000593915">
    <property type="component" value="Chromosome"/>
</dbReference>
<evidence type="ECO:0000256" key="4">
    <source>
        <dbReference type="ARBA" id="ARBA00022448"/>
    </source>
</evidence>
<dbReference type="NCBIfam" id="TIGR00739">
    <property type="entry name" value="yajC"/>
    <property type="match status" value="1"/>
</dbReference>
<dbReference type="PANTHER" id="PTHR33909">
    <property type="entry name" value="SEC TRANSLOCON ACCESSORY COMPLEX SUBUNIT YAJC"/>
    <property type="match status" value="1"/>
</dbReference>
<evidence type="ECO:0000256" key="6">
    <source>
        <dbReference type="ARBA" id="ARBA00022692"/>
    </source>
</evidence>
<evidence type="ECO:0000256" key="5">
    <source>
        <dbReference type="ARBA" id="ARBA00022475"/>
    </source>
</evidence>
<keyword evidence="8 12" id="KW-1133">Transmembrane helix</keyword>
<dbReference type="InterPro" id="IPR003849">
    <property type="entry name" value="Preprotein_translocase_YajC"/>
</dbReference>
<dbReference type="SMART" id="SM01323">
    <property type="entry name" value="YajC"/>
    <property type="match status" value="1"/>
</dbReference>
<evidence type="ECO:0000256" key="8">
    <source>
        <dbReference type="ARBA" id="ARBA00022989"/>
    </source>
</evidence>
<feature type="compositionally biased region" description="Low complexity" evidence="11">
    <location>
        <begin position="125"/>
        <end position="138"/>
    </location>
</feature>
<keyword evidence="9" id="KW-0811">Translocation</keyword>
<dbReference type="PANTHER" id="PTHR33909:SF1">
    <property type="entry name" value="SEC TRANSLOCON ACCESSORY COMPLEX SUBUNIT YAJC"/>
    <property type="match status" value="1"/>
</dbReference>
<keyword evidence="10 12" id="KW-0472">Membrane</keyword>
<dbReference type="GO" id="GO:0005886">
    <property type="term" value="C:plasma membrane"/>
    <property type="evidence" value="ECO:0007669"/>
    <property type="project" value="UniProtKB-SubCell"/>
</dbReference>
<evidence type="ECO:0000256" key="3">
    <source>
        <dbReference type="ARBA" id="ARBA00014962"/>
    </source>
</evidence>
<dbReference type="PRINTS" id="PR01853">
    <property type="entry name" value="YAJCTRNLCASE"/>
</dbReference>
<evidence type="ECO:0000256" key="10">
    <source>
        <dbReference type="ARBA" id="ARBA00023136"/>
    </source>
</evidence>
<evidence type="ECO:0000313" key="14">
    <source>
        <dbReference type="Proteomes" id="UP000593915"/>
    </source>
</evidence>
<keyword evidence="4" id="KW-0813">Transport</keyword>
<dbReference type="RefSeq" id="WP_024466745.1">
    <property type="nucleotide sequence ID" value="NZ_CP045670.1"/>
</dbReference>
<gene>
    <name evidence="13" type="primary">yajC</name>
    <name evidence="13" type="ORF">IFE08_09720</name>
</gene>
<feature type="region of interest" description="Disordered" evidence="11">
    <location>
        <begin position="119"/>
        <end position="144"/>
    </location>
</feature>
<keyword evidence="6 12" id="KW-0812">Transmembrane</keyword>
<evidence type="ECO:0000256" key="11">
    <source>
        <dbReference type="SAM" id="MobiDB-lite"/>
    </source>
</evidence>
<evidence type="ECO:0000256" key="1">
    <source>
        <dbReference type="ARBA" id="ARBA00004162"/>
    </source>
</evidence>
<protein>
    <recommendedName>
        <fullName evidence="3">Sec translocon accessory complex subunit YajC</fullName>
    </recommendedName>
</protein>
<accession>A0A7S6WN22</accession>
<keyword evidence="5" id="KW-1003">Cell membrane</keyword>
<evidence type="ECO:0000256" key="9">
    <source>
        <dbReference type="ARBA" id="ARBA00023010"/>
    </source>
</evidence>
<evidence type="ECO:0000256" key="2">
    <source>
        <dbReference type="ARBA" id="ARBA00006742"/>
    </source>
</evidence>
<dbReference type="Pfam" id="PF02699">
    <property type="entry name" value="YajC"/>
    <property type="match status" value="1"/>
</dbReference>
<comment type="similarity">
    <text evidence="2">Belongs to the YajC family.</text>
</comment>
<name>A0A7S6WN22_9SPIR</name>
<sequence length="144" mass="15857">MNLIPLLQTAQGFGSYGIMIPMLLVFVIFYFLLIRPQKKEQQKTERMISQLQKGDKIITIGGIHGTVSSAKEKTLIIKVDENCKIEINRSAVGVVLKDEPARPAPDFAGNGEKKGFFFGKKKNTESSSNSAENSNSATFSDDSK</sequence>
<dbReference type="GO" id="GO:0015031">
    <property type="term" value="P:protein transport"/>
    <property type="evidence" value="ECO:0007669"/>
    <property type="project" value="UniProtKB-KW"/>
</dbReference>
<evidence type="ECO:0000313" key="13">
    <source>
        <dbReference type="EMBL" id="QOW60116.1"/>
    </source>
</evidence>
<evidence type="ECO:0000256" key="7">
    <source>
        <dbReference type="ARBA" id="ARBA00022927"/>
    </source>
</evidence>